<evidence type="ECO:0000259" key="2">
    <source>
        <dbReference type="PROSITE" id="PS50110"/>
    </source>
</evidence>
<feature type="domain" description="Response regulatory" evidence="2">
    <location>
        <begin position="4"/>
        <end position="125"/>
    </location>
</feature>
<evidence type="ECO:0000256" key="1">
    <source>
        <dbReference type="PROSITE-ProRule" id="PRU00169"/>
    </source>
</evidence>
<comment type="caution">
    <text evidence="3">The sequence shown here is derived from an EMBL/GenBank/DDBJ whole genome shotgun (WGS) entry which is preliminary data.</text>
</comment>
<dbReference type="Proteomes" id="UP000806285">
    <property type="component" value="Unassembled WGS sequence"/>
</dbReference>
<name>A0ABR9S5D1_9BURK</name>
<dbReference type="RefSeq" id="WP_193677346.1">
    <property type="nucleotide sequence ID" value="NZ_JADDIV010000004.1"/>
</dbReference>
<feature type="modified residue" description="4-aspartylphosphate" evidence="1">
    <location>
        <position position="57"/>
    </location>
</feature>
<dbReference type="Gene3D" id="3.40.50.2300">
    <property type="match status" value="1"/>
</dbReference>
<dbReference type="InterPro" id="IPR011006">
    <property type="entry name" value="CheY-like_superfamily"/>
</dbReference>
<evidence type="ECO:0000313" key="4">
    <source>
        <dbReference type="Proteomes" id="UP000806285"/>
    </source>
</evidence>
<gene>
    <name evidence="3" type="ORF">IM787_14235</name>
</gene>
<keyword evidence="4" id="KW-1185">Reference proteome</keyword>
<dbReference type="Pfam" id="PF00072">
    <property type="entry name" value="Response_reg"/>
    <property type="match status" value="1"/>
</dbReference>
<sequence>MTIRVFLVEDMKPVHAIVSDLLASVGDFRLVNATATEAEAKLWLSENHGEWDLAIVDLVLEQGTGMAVIPKAREYADARGNGNVVVFSDYASDGIHTHCRKLGADAVFLKSQVNDLMQYCSQLGGRAALPA</sequence>
<organism evidence="3 4">
    <name type="scientific">Ramlibacter pallidus</name>
    <dbReference type="NCBI Taxonomy" id="2780087"/>
    <lineage>
        <taxon>Bacteria</taxon>
        <taxon>Pseudomonadati</taxon>
        <taxon>Pseudomonadota</taxon>
        <taxon>Betaproteobacteria</taxon>
        <taxon>Burkholderiales</taxon>
        <taxon>Comamonadaceae</taxon>
        <taxon>Ramlibacter</taxon>
    </lineage>
</organism>
<dbReference type="SUPFAM" id="SSF52172">
    <property type="entry name" value="CheY-like"/>
    <property type="match status" value="1"/>
</dbReference>
<accession>A0ABR9S5D1</accession>
<dbReference type="SMART" id="SM00448">
    <property type="entry name" value="REC"/>
    <property type="match status" value="1"/>
</dbReference>
<reference evidence="3 4" key="1">
    <citation type="submission" date="2020-10" db="EMBL/GenBank/DDBJ databases">
        <title>Ramlibacter sp. HM2 16S ribosomal RNA gene Genome sequencing and assembly.</title>
        <authorList>
            <person name="Kang M."/>
        </authorList>
    </citation>
    <scope>NUCLEOTIDE SEQUENCE [LARGE SCALE GENOMIC DNA]</scope>
    <source>
        <strain evidence="3 4">HM2</strain>
    </source>
</reference>
<protein>
    <submittedName>
        <fullName evidence="3">Response regulator</fullName>
    </submittedName>
</protein>
<evidence type="ECO:0000313" key="3">
    <source>
        <dbReference type="EMBL" id="MBE7368715.1"/>
    </source>
</evidence>
<dbReference type="PROSITE" id="PS50110">
    <property type="entry name" value="RESPONSE_REGULATORY"/>
    <property type="match status" value="1"/>
</dbReference>
<dbReference type="InterPro" id="IPR001789">
    <property type="entry name" value="Sig_transdc_resp-reg_receiver"/>
</dbReference>
<proteinExistence type="predicted"/>
<dbReference type="EMBL" id="JADDIV010000004">
    <property type="protein sequence ID" value="MBE7368715.1"/>
    <property type="molecule type" value="Genomic_DNA"/>
</dbReference>
<keyword evidence="1" id="KW-0597">Phosphoprotein</keyword>